<evidence type="ECO:0000313" key="1">
    <source>
        <dbReference type="EMBL" id="MDZ5085229.1"/>
    </source>
</evidence>
<proteinExistence type="predicted"/>
<dbReference type="Proteomes" id="UP001289645">
    <property type="component" value="Unassembled WGS sequence"/>
</dbReference>
<sequence length="1030" mass="116585">MAGLFGKSKLRERAQQIQTQDVQAHIDLVRTWHSDYHQGQLKTDNETSREQGYNQDFFVTILGYRQAPIVPTTFKPKDTTESKQFPDAVLKYEDPSADIKNIFAVVELKGASTPLDKPQQREGNLTPVQQAFKYKPQYPTCPFVVVSNFWEFRLYNTNELVFESWTLDDLVDPEDDYIKFKTWYVLMHVDNFTAARGLSNTQTLLRLVLTAQEEIGKEFYERYKDARIKLLRDILKKNPTVDSDLAIEKAQTIIDRVVFACFAEDIGLLPPDIVEIVVREAEESKVDTSIFNAFKRLFAAIDKGSATLEIPNGYNGGLFATDSVIDSLDISDDVMRRLAKLSGYEFEEQLPVNVLGHIFEQSITDLESIRRQVHDDVDPDELRPDAATHDGQRHREGIYYTPDYIVRYIVDNTVGAYLREKEREIQAKHRLTGRLGEKGYAERQQKAYIEFQFILQDIKVLDLACGSGAFLVYVFDYLFRENQRVADILGDAALYSTDDFVRNILTTNIFGVDLNRESVEITKLSLWLKTAEKNKPLASLDGNIKCGNSLIDNAMFTDKPFNWSEDFAAVIAKGGFDVVVGNPPYVNAIEMSRNIAAPERRFMRSGYTTAVGAVDLYIYFFERGIELLKPGGKLGFITPNRWLSVSYGAALRQWLIDNTEFDSILNASDTHVFEDADVYPVITILNKRATGVPYKITAGRLEEMSAVPLGTDHDSTKLSSLPDNIMGFLLNDKLPITEKVFGQSARLGIVGEINATSTAAEADQYAAHVSDVPGHKIINTGTIDQYTSLWGLRGFRKQGRVIAKPYLDLDQVSENRRRLYESSKIIFAKIALRSEAVYDSLGEYASIDTNCIHTIKDDFLPEYVLAWVNSRLYNYVFTCLFDGARMAGGYLGFSAPNLRCTPIKRIDTDAQESFVKVASRLSALYRERAEADDAFKTLIKTTFGLTSWPTANGAWWSLESPAFVSNFRRRFNISEVEDLMGAHAKHGAVVGEKVAEIAKLTQQIDRSFYKLFGLTRREIELVEAMEFTIL</sequence>
<comment type="caution">
    <text evidence="1">The sequence shown here is derived from an EMBL/GenBank/DDBJ whole genome shotgun (WGS) entry which is preliminary data.</text>
</comment>
<reference evidence="1 2" key="1">
    <citation type="journal article" date="2021" name="Chemosphere">
        <title>Bioballs carrying a syntrophic Rhodococcus and Mycolicibacterium consortium for simultaneous sorption and biodegradation of fuel oil in contaminated freshwater.</title>
        <authorList>
            <person name="Naloka K."/>
            <person name="Polrit D."/>
            <person name="Muangchinda C."/>
            <person name="Thoetkiattikul H."/>
            <person name="Pinyakong O."/>
        </authorList>
    </citation>
    <scope>NUCLEOTIDE SEQUENCE [LARGE SCALE GENOMIC DNA]</scope>
    <source>
        <strain evidence="1 2">J101</strain>
    </source>
</reference>
<dbReference type="EMBL" id="JAOXLN010000005">
    <property type="protein sequence ID" value="MDZ5085229.1"/>
    <property type="molecule type" value="Genomic_DNA"/>
</dbReference>
<gene>
    <name evidence="1" type="ORF">OHX15_07500</name>
</gene>
<accession>A0ACC6ME05</accession>
<keyword evidence="2" id="KW-1185">Reference proteome</keyword>
<name>A0ACC6ME05_MYCPF</name>
<keyword evidence="1" id="KW-0808">Transferase</keyword>
<evidence type="ECO:0000313" key="2">
    <source>
        <dbReference type="Proteomes" id="UP001289645"/>
    </source>
</evidence>
<keyword evidence="1" id="KW-0489">Methyltransferase</keyword>
<organism evidence="1 2">
    <name type="scientific">Mycolicibacterium parafortuitum</name>
    <name type="common">Mycobacterium parafortuitum</name>
    <dbReference type="NCBI Taxonomy" id="39692"/>
    <lineage>
        <taxon>Bacteria</taxon>
        <taxon>Bacillati</taxon>
        <taxon>Actinomycetota</taxon>
        <taxon>Actinomycetes</taxon>
        <taxon>Mycobacteriales</taxon>
        <taxon>Mycobacteriaceae</taxon>
        <taxon>Mycolicibacterium</taxon>
    </lineage>
</organism>
<protein>
    <submittedName>
        <fullName evidence="1">Eco57I restriction-modification methylase domain-containing protein</fullName>
    </submittedName>
</protein>